<accession>A0A7X1A3I7</accession>
<sequence length="112" mass="13171">MKKGDFVKVHYHYVQPEIYVIKSFATEKLGEHRLKYALCENIESGEVKSIDIEELCRLESYDTSFYSEKNPEIQYETIYGISKENAVNDFIKARLKTGEFPIIVHLFQEKVE</sequence>
<comment type="caution">
    <text evidence="1">The sequence shown here is derived from an EMBL/GenBank/DDBJ whole genome shotgun (WGS) entry which is preliminary data.</text>
</comment>
<evidence type="ECO:0000313" key="2">
    <source>
        <dbReference type="Proteomes" id="UP000546244"/>
    </source>
</evidence>
<organism evidence="1 2">
    <name type="scientific">Listeria booriae</name>
    <dbReference type="NCBI Taxonomy" id="1552123"/>
    <lineage>
        <taxon>Bacteria</taxon>
        <taxon>Bacillati</taxon>
        <taxon>Bacillota</taxon>
        <taxon>Bacilli</taxon>
        <taxon>Bacillales</taxon>
        <taxon>Listeriaceae</taxon>
        <taxon>Listeria</taxon>
    </lineage>
</organism>
<name>A0A7X1A3I7_9LIST</name>
<dbReference type="AlphaFoldDB" id="A0A7X1A3I7"/>
<dbReference type="Proteomes" id="UP000546244">
    <property type="component" value="Unassembled WGS sequence"/>
</dbReference>
<reference evidence="1 2" key="1">
    <citation type="submission" date="2020-03" db="EMBL/GenBank/DDBJ databases">
        <title>Soil Listeria distribution.</title>
        <authorList>
            <person name="Liao J."/>
            <person name="Wiedmann M."/>
        </authorList>
    </citation>
    <scope>NUCLEOTIDE SEQUENCE [LARGE SCALE GENOMIC DNA]</scope>
    <source>
        <strain evidence="1 2">FSL L7-1850</strain>
    </source>
</reference>
<dbReference type="EMBL" id="JAARMV010000001">
    <property type="protein sequence ID" value="MBC2370560.1"/>
    <property type="molecule type" value="Genomic_DNA"/>
</dbReference>
<gene>
    <name evidence="1" type="ORF">HBP98_00945</name>
</gene>
<proteinExistence type="predicted"/>
<evidence type="ECO:0000313" key="1">
    <source>
        <dbReference type="EMBL" id="MBC2370560.1"/>
    </source>
</evidence>
<protein>
    <submittedName>
        <fullName evidence="1">Uncharacterized protein</fullName>
    </submittedName>
</protein>
<dbReference type="RefSeq" id="WP_185617829.1">
    <property type="nucleotide sequence ID" value="NZ_JAARMV010000001.1"/>
</dbReference>